<protein>
    <submittedName>
        <fullName evidence="1">Uncharacterized protein</fullName>
    </submittedName>
</protein>
<accession>A0AA88SWS2</accession>
<dbReference type="EMBL" id="JAVHJS010000006">
    <property type="protein sequence ID" value="KAK2854612.1"/>
    <property type="molecule type" value="Genomic_DNA"/>
</dbReference>
<dbReference type="AlphaFoldDB" id="A0AA88SWS2"/>
<proteinExistence type="predicted"/>
<keyword evidence="2" id="KW-1185">Reference proteome</keyword>
<organism evidence="1 2">
    <name type="scientific">Tachysurus vachellii</name>
    <name type="common">Darkbarbel catfish</name>
    <name type="synonym">Pelteobagrus vachellii</name>
    <dbReference type="NCBI Taxonomy" id="175792"/>
    <lineage>
        <taxon>Eukaryota</taxon>
        <taxon>Metazoa</taxon>
        <taxon>Chordata</taxon>
        <taxon>Craniata</taxon>
        <taxon>Vertebrata</taxon>
        <taxon>Euteleostomi</taxon>
        <taxon>Actinopterygii</taxon>
        <taxon>Neopterygii</taxon>
        <taxon>Teleostei</taxon>
        <taxon>Ostariophysi</taxon>
        <taxon>Siluriformes</taxon>
        <taxon>Bagridae</taxon>
        <taxon>Tachysurus</taxon>
    </lineage>
</organism>
<reference evidence="1" key="1">
    <citation type="submission" date="2023-08" db="EMBL/GenBank/DDBJ databases">
        <title>Pelteobagrus vachellii genome.</title>
        <authorList>
            <person name="Liu H."/>
        </authorList>
    </citation>
    <scope>NUCLEOTIDE SEQUENCE</scope>
    <source>
        <strain evidence="1">PRFRI_2022a</strain>
        <tissue evidence="1">Muscle</tissue>
    </source>
</reference>
<gene>
    <name evidence="1" type="ORF">Q7C36_006481</name>
</gene>
<dbReference type="Proteomes" id="UP001187315">
    <property type="component" value="Unassembled WGS sequence"/>
</dbReference>
<comment type="caution">
    <text evidence="1">The sequence shown here is derived from an EMBL/GenBank/DDBJ whole genome shotgun (WGS) entry which is preliminary data.</text>
</comment>
<evidence type="ECO:0000313" key="2">
    <source>
        <dbReference type="Proteomes" id="UP001187315"/>
    </source>
</evidence>
<sequence>MQPIAVSVMEKRLTPSVHKKGALLLPQGLGDIDDYELETTTAEYSTFTDYVFEYEDHTSTIDYDMYITPKQGNNNEQSNIVRGEPVHGGMNELNDKASTVYRYYAVGLGLIVQQFCQQK</sequence>
<evidence type="ECO:0000313" key="1">
    <source>
        <dbReference type="EMBL" id="KAK2854612.1"/>
    </source>
</evidence>
<name>A0AA88SWS2_TACVA</name>